<evidence type="ECO:0000313" key="2">
    <source>
        <dbReference type="Proteomes" id="UP001218246"/>
    </source>
</evidence>
<comment type="caution">
    <text evidence="1">The sequence shown here is derived from an EMBL/GenBank/DDBJ whole genome shotgun (WGS) entry which is preliminary data.</text>
</comment>
<reference evidence="1 2" key="1">
    <citation type="submission" date="2023-04" db="EMBL/GenBank/DDBJ databases">
        <title>Ectobacillus antri isolated from activated sludge.</title>
        <authorList>
            <person name="Yan P."/>
            <person name="Liu X."/>
        </authorList>
    </citation>
    <scope>NUCLEOTIDE SEQUENCE [LARGE SCALE GENOMIC DNA]</scope>
    <source>
        <strain evidence="1 2">C18H</strain>
    </source>
</reference>
<dbReference type="Pfam" id="PF13027">
    <property type="entry name" value="DUF3888"/>
    <property type="match status" value="1"/>
</dbReference>
<organism evidence="1 2">
    <name type="scientific">Ectobacillus antri</name>
    <dbReference type="NCBI Taxonomy" id="2486280"/>
    <lineage>
        <taxon>Bacteria</taxon>
        <taxon>Bacillati</taxon>
        <taxon>Bacillota</taxon>
        <taxon>Bacilli</taxon>
        <taxon>Bacillales</taxon>
        <taxon>Bacillaceae</taxon>
        <taxon>Ectobacillus</taxon>
    </lineage>
</organism>
<gene>
    <name evidence="1" type="ORF">P6P90_03670</name>
</gene>
<accession>A0ABT6H3Y2</accession>
<dbReference type="RefSeq" id="WP_124563212.1">
    <property type="nucleotide sequence ID" value="NZ_JARRRY010000001.1"/>
</dbReference>
<evidence type="ECO:0000313" key="1">
    <source>
        <dbReference type="EMBL" id="MDG5753096.1"/>
    </source>
</evidence>
<dbReference type="Proteomes" id="UP001218246">
    <property type="component" value="Unassembled WGS sequence"/>
</dbReference>
<proteinExistence type="predicted"/>
<dbReference type="InterPro" id="IPR024984">
    <property type="entry name" value="DUF3888"/>
</dbReference>
<name>A0ABT6H3Y2_9BACI</name>
<dbReference type="EMBL" id="JARULN010000002">
    <property type="protein sequence ID" value="MDG5753096.1"/>
    <property type="molecule type" value="Genomic_DNA"/>
</dbReference>
<keyword evidence="2" id="KW-1185">Reference proteome</keyword>
<protein>
    <submittedName>
        <fullName evidence="1">DUF3888 domain-containing protein</fullName>
    </submittedName>
</protein>
<sequence length="250" mass="29183">MRKKVNLLITGIIFFLLMIPYQIEASPINLDNKLLQDTLLTTLSPYISDQINNYYGEYKQFGLFDAEILSINRESEGGYSFKVKVQVETFEHAHNPPYGKETITFEINPAGVKAIDFIHEGDKDEEKVKKFYQDTITDIIKSFNLKLDTYLPYTYNQLLYKSEKQKEYKQLSDIVEKISANIPYADIKPPLKNVIKPVTFIKDNKGYILFKRANGTNEVYTLEKKDGTWQVIDKKSKQGKKMKKELIWYM</sequence>